<dbReference type="PANTHER" id="PTHR22808:SF1">
    <property type="entry name" value="RNA CYTOSINE-C(5)-METHYLTRANSFERASE NSUN2-RELATED"/>
    <property type="match status" value="1"/>
</dbReference>
<reference evidence="8 9" key="1">
    <citation type="submission" date="2020-04" db="EMBL/GenBank/DDBJ databases">
        <title>Perkinsus olseni comparative genomics.</title>
        <authorList>
            <person name="Bogema D.R."/>
        </authorList>
    </citation>
    <scope>NUCLEOTIDE SEQUENCE [LARGE SCALE GENOMIC DNA]</scope>
    <source>
        <strain evidence="8">ATCC PRA-179</strain>
    </source>
</reference>
<dbReference type="PROSITE" id="PS51686">
    <property type="entry name" value="SAM_MT_RSMB_NOP"/>
    <property type="match status" value="1"/>
</dbReference>
<feature type="binding site" evidence="5">
    <location>
        <position position="893"/>
    </location>
    <ligand>
        <name>S-adenosyl-L-methionine</name>
        <dbReference type="ChEBI" id="CHEBI:59789"/>
    </ligand>
</feature>
<dbReference type="InterPro" id="IPR057285">
    <property type="entry name" value="Pre-PUA_NSUN2"/>
</dbReference>
<comment type="similarity">
    <text evidence="5">Belongs to the class I-like SAM-binding methyltransferase superfamily. RsmB/NOP family.</text>
</comment>
<feature type="binding site" evidence="5">
    <location>
        <position position="916"/>
    </location>
    <ligand>
        <name>S-adenosyl-L-methionine</name>
        <dbReference type="ChEBI" id="CHEBI:59789"/>
    </ligand>
</feature>
<dbReference type="OrthoDB" id="6093671at2759"/>
<feature type="region of interest" description="Disordered" evidence="6">
    <location>
        <begin position="1081"/>
        <end position="1102"/>
    </location>
</feature>
<proteinExistence type="inferred from homology"/>
<keyword evidence="3 5" id="KW-0949">S-adenosyl-L-methionine</keyword>
<protein>
    <recommendedName>
        <fullName evidence="7">SAM-dependent MTase RsmB/NOP-type domain-containing protein</fullName>
    </recommendedName>
</protein>
<dbReference type="Proteomes" id="UP000570595">
    <property type="component" value="Unassembled WGS sequence"/>
</dbReference>
<dbReference type="InterPro" id="IPR049560">
    <property type="entry name" value="MeTrfase_RsmB-F_NOP2_cat"/>
</dbReference>
<dbReference type="EMBL" id="JABAHT010000078">
    <property type="protein sequence ID" value="KAF4666221.1"/>
    <property type="molecule type" value="Genomic_DNA"/>
</dbReference>
<sequence length="1324" mass="146120">MMFCPSTAALRRRISTSTLAVRKGLIKGSAGADSQPMSEAERVAALSPKNQSHYVERAAVMHTSTGNSAEGVGRRLTGSSCSDELSPVTSSHEPIDARSSGGLIRAPYQGLGNLGLLTSSALVLLTARLNRTIRELRLEEVVDLAKQLVRADMVEGGVPLFVLVSRTVSMKLSLATGQDLVRLATTFADAGITDIAFFDRLGVHLSGIIHTLTVGVLVEALVAFARLRMRHDLLLLRASDVLSSKIGQLDAEQLCRVAFVYGRFEQVHPNLHEALEHQMGKMFVLSAAGRSTTSASLGQLSLPSLCDLTISVAILDLQWVGQRAFLGEMLNAVDWDDVPMPGRVCAAMARLKASPPLSAFRRASASSTEVCDWLAACGDLAERGYVIDIDYKNILMLTSERMVARLLQDRISSVLDTREIAVVMRSLRLLPPSFSDRCSELIASLEDRYDELCRRLGRGTIPPRIAVSMIYSRLLLRRPVTRTEAQALCDDLDGLPMDLRDEDPHQLSVIKYMLNIEETRSTSTRQTAPHGSPHAHDILNVLGGPTDDGQRRVGCREGPFVADVVDADADLATVYLCLSGPDFAMDGGLSNYTRLRIHALKTRAGWPRVIPLSRRGKSEYKPWKKRGKTDQQDATAAKDVDKQKKGDKTDNNGWSNCNTEPINMENEQWEMIALGDRHLHRYYSNMPGLFKSREDFDAMKETMKIPLPVSIRINPSAPLWRDVAHRCEELSKEPTQPAAADEDIDETVEKGMQSRSLEWYFDGFAEATPRRCWQWDSLGRKDVKKKAELKELKQWFVSQELRGCVARQEAVSMIPALFAKIDRPDLTVMDMCAAPGSKTCQMIESLSNTCPGDKFSIPEGLVLANDIEWKRANMLAHQVLRLNSPASGVVNFDASCFPVLWDEEGKQVLFDRVLCDVPCTSDGTMRKNPDIWREWKTDNSIAIHHRQFRILLRGLELTKPGGRVVYSTCSLNPIEDEAVVAAALARFEGKVKLVPGPQAVGGRPGLQTWTVSPPGDAATHIDKYEDTPEEYKMKMLSSMWPPTDESIKTQLTHCRRFFPHDLNAGGFFVAAFEKLTDDVVESAPEESTSTEKPAADQRRGARREAKPICKEYFPCPKESLDVIREFYGITEEMLPSELLWCRKDQPKKVFLLSKAAVRMVKSKTRSPFRVANLGVRAFQLVEIKHPKDENAAKAPPNWRIGQDGAPALLPLLNTVDEDKRQVIEIPSLEALAQLLEKKEATLEELGCGDRKTLKPGGTIATLPSSFGVHGGAVAVACMLAQSGKVQCYMDKLQAGALLQAVKDAIAAKPSQADSTGSDGKEASS</sequence>
<accession>A0A7J6M592</accession>
<name>A0A7J6M592_PEROL</name>
<dbReference type="SUPFAM" id="SSF53335">
    <property type="entry name" value="S-adenosyl-L-methionine-dependent methyltransferases"/>
    <property type="match status" value="1"/>
</dbReference>
<dbReference type="GO" id="GO:0001510">
    <property type="term" value="P:RNA methylation"/>
    <property type="evidence" value="ECO:0007669"/>
    <property type="project" value="InterPro"/>
</dbReference>
<evidence type="ECO:0000259" key="7">
    <source>
        <dbReference type="PROSITE" id="PS51686"/>
    </source>
</evidence>
<evidence type="ECO:0000256" key="1">
    <source>
        <dbReference type="ARBA" id="ARBA00022603"/>
    </source>
</evidence>
<keyword evidence="2 5" id="KW-0808">Transferase</keyword>
<organism evidence="8 9">
    <name type="scientific">Perkinsus olseni</name>
    <name type="common">Perkinsus atlanticus</name>
    <dbReference type="NCBI Taxonomy" id="32597"/>
    <lineage>
        <taxon>Eukaryota</taxon>
        <taxon>Sar</taxon>
        <taxon>Alveolata</taxon>
        <taxon>Perkinsozoa</taxon>
        <taxon>Perkinsea</taxon>
        <taxon>Perkinsida</taxon>
        <taxon>Perkinsidae</taxon>
        <taxon>Perkinsus</taxon>
    </lineage>
</organism>
<dbReference type="GO" id="GO:0008173">
    <property type="term" value="F:RNA methyltransferase activity"/>
    <property type="evidence" value="ECO:0007669"/>
    <property type="project" value="InterPro"/>
</dbReference>
<feature type="region of interest" description="Disordered" evidence="6">
    <location>
        <begin position="64"/>
        <end position="96"/>
    </location>
</feature>
<feature type="binding site" evidence="5">
    <location>
        <begin position="832"/>
        <end position="838"/>
    </location>
    <ligand>
        <name>S-adenosyl-L-methionine</name>
        <dbReference type="ChEBI" id="CHEBI:59789"/>
    </ligand>
</feature>
<evidence type="ECO:0000256" key="3">
    <source>
        <dbReference type="ARBA" id="ARBA00022691"/>
    </source>
</evidence>
<keyword evidence="1 5" id="KW-0489">Methyltransferase</keyword>
<feature type="compositionally biased region" description="Basic and acidic residues" evidence="6">
    <location>
        <begin position="1093"/>
        <end position="1102"/>
    </location>
</feature>
<feature type="binding site" evidence="5">
    <location>
        <position position="866"/>
    </location>
    <ligand>
        <name>S-adenosyl-L-methionine</name>
        <dbReference type="ChEBI" id="CHEBI:59789"/>
    </ligand>
</feature>
<comment type="caution">
    <text evidence="8">The sequence shown here is derived from an EMBL/GenBank/DDBJ whole genome shotgun (WGS) entry which is preliminary data.</text>
</comment>
<gene>
    <name evidence="8" type="ORF">FOZ61_010038</name>
</gene>
<evidence type="ECO:0000256" key="5">
    <source>
        <dbReference type="PROSITE-ProRule" id="PRU01023"/>
    </source>
</evidence>
<feature type="compositionally biased region" description="Polar residues" evidence="6">
    <location>
        <begin position="77"/>
        <end position="92"/>
    </location>
</feature>
<evidence type="ECO:0000256" key="6">
    <source>
        <dbReference type="SAM" id="MobiDB-lite"/>
    </source>
</evidence>
<dbReference type="Gene3D" id="3.40.50.150">
    <property type="entry name" value="Vaccinia Virus protein VP39"/>
    <property type="match status" value="1"/>
</dbReference>
<feature type="compositionally biased region" description="Polar residues" evidence="6">
    <location>
        <begin position="651"/>
        <end position="660"/>
    </location>
</feature>
<dbReference type="InterPro" id="IPR001678">
    <property type="entry name" value="MeTrfase_RsmB-F_NOP2_dom"/>
</dbReference>
<dbReference type="GO" id="GO:0003723">
    <property type="term" value="F:RNA binding"/>
    <property type="evidence" value="ECO:0007669"/>
    <property type="project" value="UniProtKB-UniRule"/>
</dbReference>
<dbReference type="PANTHER" id="PTHR22808">
    <property type="entry name" value="NCL1 YEAST -RELATED NOL1/NOP2/FMU SUN DOMAIN-CONTAINING"/>
    <property type="match status" value="1"/>
</dbReference>
<feature type="region of interest" description="Disordered" evidence="6">
    <location>
        <begin position="617"/>
        <end position="660"/>
    </location>
</feature>
<evidence type="ECO:0000256" key="4">
    <source>
        <dbReference type="ARBA" id="ARBA00022884"/>
    </source>
</evidence>
<feature type="active site" description="Nucleophile" evidence="5">
    <location>
        <position position="969"/>
    </location>
</feature>
<dbReference type="Pfam" id="PF01189">
    <property type="entry name" value="Methyltr_RsmB-F"/>
    <property type="match status" value="1"/>
</dbReference>
<feature type="domain" description="SAM-dependent MTase RsmB/NOP-type" evidence="7">
    <location>
        <begin position="719"/>
        <end position="1075"/>
    </location>
</feature>
<evidence type="ECO:0000313" key="8">
    <source>
        <dbReference type="EMBL" id="KAF4666221.1"/>
    </source>
</evidence>
<evidence type="ECO:0000313" key="9">
    <source>
        <dbReference type="Proteomes" id="UP000570595"/>
    </source>
</evidence>
<feature type="compositionally biased region" description="Basic and acidic residues" evidence="6">
    <location>
        <begin position="617"/>
        <end position="650"/>
    </location>
</feature>
<keyword evidence="4 5" id="KW-0694">RNA-binding</keyword>
<dbReference type="InterPro" id="IPR023267">
    <property type="entry name" value="RCMT"/>
</dbReference>
<dbReference type="Pfam" id="PF25376">
    <property type="entry name" value="Pre-PUA_NSUN2"/>
    <property type="match status" value="1"/>
</dbReference>
<dbReference type="PRINTS" id="PR02008">
    <property type="entry name" value="RCMTFAMILY"/>
</dbReference>
<dbReference type="InterPro" id="IPR029063">
    <property type="entry name" value="SAM-dependent_MTases_sf"/>
</dbReference>
<evidence type="ECO:0000256" key="2">
    <source>
        <dbReference type="ARBA" id="ARBA00022679"/>
    </source>
</evidence>